<evidence type="ECO:0008006" key="4">
    <source>
        <dbReference type="Google" id="ProtNLM"/>
    </source>
</evidence>
<gene>
    <name evidence="2" type="ORF">I7822_15120</name>
</gene>
<name>A0ABS3N3Y2_9BACI</name>
<comment type="caution">
    <text evidence="2">The sequence shown here is derived from an EMBL/GenBank/DDBJ whole genome shotgun (WGS) entry which is preliminary data.</text>
</comment>
<protein>
    <recommendedName>
        <fullName evidence="4">Catalase</fullName>
    </recommendedName>
</protein>
<evidence type="ECO:0000313" key="2">
    <source>
        <dbReference type="EMBL" id="MBO1512987.1"/>
    </source>
</evidence>
<evidence type="ECO:0000313" key="3">
    <source>
        <dbReference type="Proteomes" id="UP000663981"/>
    </source>
</evidence>
<feature type="region of interest" description="Disordered" evidence="1">
    <location>
        <begin position="1"/>
        <end position="23"/>
    </location>
</feature>
<proteinExistence type="predicted"/>
<evidence type="ECO:0000256" key="1">
    <source>
        <dbReference type="SAM" id="MobiDB-lite"/>
    </source>
</evidence>
<reference evidence="2 3" key="1">
    <citation type="submission" date="2021-03" db="EMBL/GenBank/DDBJ databases">
        <title>Whole genome sequence of Metabacillus bambusae BG109.</title>
        <authorList>
            <person name="Jeong J.W."/>
        </authorList>
    </citation>
    <scope>NUCLEOTIDE SEQUENCE [LARGE SCALE GENOMIC DNA]</scope>
    <source>
        <strain evidence="2 3">BG109</strain>
    </source>
</reference>
<organism evidence="2 3">
    <name type="scientific">Metabacillus bambusae</name>
    <dbReference type="NCBI Taxonomy" id="2795218"/>
    <lineage>
        <taxon>Bacteria</taxon>
        <taxon>Bacillati</taxon>
        <taxon>Bacillota</taxon>
        <taxon>Bacilli</taxon>
        <taxon>Bacillales</taxon>
        <taxon>Bacillaceae</taxon>
        <taxon>Metabacillus</taxon>
    </lineage>
</organism>
<dbReference type="EMBL" id="JAGDEL010000011">
    <property type="protein sequence ID" value="MBO1512987.1"/>
    <property type="molecule type" value="Genomic_DNA"/>
</dbReference>
<accession>A0ABS3N3Y2</accession>
<dbReference type="RefSeq" id="WP_207979615.1">
    <property type="nucleotide sequence ID" value="NZ_JAGDEL010000011.1"/>
</dbReference>
<feature type="compositionally biased region" description="Basic and acidic residues" evidence="1">
    <location>
        <begin position="1"/>
        <end position="21"/>
    </location>
</feature>
<sequence>MDRRNLHSEVTPHPDGKKESIINDSLATSGSQLGIKLDADPEFTQEKNPFDHQFKTNPTMAPFEKLMKGKKVEE</sequence>
<dbReference type="Proteomes" id="UP000663981">
    <property type="component" value="Unassembled WGS sequence"/>
</dbReference>
<keyword evidence="3" id="KW-1185">Reference proteome</keyword>